<feature type="region of interest" description="Disordered" evidence="6">
    <location>
        <begin position="595"/>
        <end position="617"/>
    </location>
</feature>
<dbReference type="InterPro" id="IPR020845">
    <property type="entry name" value="AMP-binding_CS"/>
</dbReference>
<dbReference type="InterPro" id="IPR042099">
    <property type="entry name" value="ANL_N_sf"/>
</dbReference>
<keyword evidence="4" id="KW-0067">ATP-binding</keyword>
<reference evidence="10" key="1">
    <citation type="journal article" date="2019" name="Int. J. Syst. Evol. Microbiol.">
        <title>The Global Catalogue of Microorganisms (GCM) 10K type strain sequencing project: providing services to taxonomists for standard genome sequencing and annotation.</title>
        <authorList>
            <consortium name="The Broad Institute Genomics Platform"/>
            <consortium name="The Broad Institute Genome Sequencing Center for Infectious Disease"/>
            <person name="Wu L."/>
            <person name="Ma J."/>
        </authorList>
    </citation>
    <scope>NUCLEOTIDE SEQUENCE [LARGE SCALE GENOMIC DNA]</scope>
    <source>
        <strain evidence="10">CGMCC 1.12778</strain>
    </source>
</reference>
<dbReference type="PANTHER" id="PTHR24095:SF14">
    <property type="entry name" value="ACETYL-COENZYME A SYNTHETASE 1"/>
    <property type="match status" value="1"/>
</dbReference>
<evidence type="ECO:0000256" key="1">
    <source>
        <dbReference type="ARBA" id="ARBA00013275"/>
    </source>
</evidence>
<dbReference type="InterPro" id="IPR045851">
    <property type="entry name" value="AMP-bd_C_sf"/>
</dbReference>
<evidence type="ECO:0000256" key="3">
    <source>
        <dbReference type="ARBA" id="ARBA00022741"/>
    </source>
</evidence>
<dbReference type="EMBL" id="BMFW01000002">
    <property type="protein sequence ID" value="GGH90867.1"/>
    <property type="molecule type" value="Genomic_DNA"/>
</dbReference>
<feature type="domain" description="AMP-binding enzyme C-terminal" evidence="8">
    <location>
        <begin position="504"/>
        <end position="582"/>
    </location>
</feature>
<evidence type="ECO:0000256" key="2">
    <source>
        <dbReference type="ARBA" id="ARBA00022598"/>
    </source>
</evidence>
<dbReference type="Pfam" id="PF00501">
    <property type="entry name" value="AMP-binding"/>
    <property type="match status" value="1"/>
</dbReference>
<protein>
    <recommendedName>
        <fullName evidence="1">acetate--CoA ligase</fullName>
        <ecNumber evidence="1">6.2.1.1</ecNumber>
    </recommendedName>
</protein>
<dbReference type="RefSeq" id="WP_188570168.1">
    <property type="nucleotide sequence ID" value="NZ_BMFW01000002.1"/>
</dbReference>
<proteinExistence type="predicted"/>
<dbReference type="Pfam" id="PF13193">
    <property type="entry name" value="AMP-binding_C"/>
    <property type="match status" value="1"/>
</dbReference>
<evidence type="ECO:0000259" key="7">
    <source>
        <dbReference type="Pfam" id="PF00501"/>
    </source>
</evidence>
<gene>
    <name evidence="9" type="ORF">GCM10007170_05660</name>
</gene>
<keyword evidence="3" id="KW-0547">Nucleotide-binding</keyword>
<keyword evidence="10" id="KW-1185">Reference proteome</keyword>
<evidence type="ECO:0000313" key="9">
    <source>
        <dbReference type="EMBL" id="GGH90867.1"/>
    </source>
</evidence>
<dbReference type="Gene3D" id="3.40.50.12780">
    <property type="entry name" value="N-terminal domain of ligase-like"/>
    <property type="match status" value="1"/>
</dbReference>
<evidence type="ECO:0000256" key="6">
    <source>
        <dbReference type="SAM" id="MobiDB-lite"/>
    </source>
</evidence>
<dbReference type="InterPro" id="IPR000873">
    <property type="entry name" value="AMP-dep_synth/lig_dom"/>
</dbReference>
<sequence>MTTGVEGSTRWPAITKDVAAFPVQPNLLDYGAARRDFSWDQARQELAGLPGGRGLNIAYEAVDRHVAEGHGGKEALRFVKADGGTRSLSYVDLAGQTSRFAAVLKNLGVGRGERVFSLLGRSPELYVAVLGTFRNGSVFCPLFSAFGPEPVRQRLHLGAGRVLVTTKALYRKKVAPVRDSLPELRYVLLVDAGGNPEPGTLDLAELLAQAPQQGHAPPGHDIADTQPEDMALLHFTSGTTGAPKGAIHVHDAVAAHYATGRFALDLHPDDVYWCTADPGWVTGTSYGIIAPLVHGVTAIVDEEELDADRWYRILAQQHVTVWYTAPTALRMLMKAGAERAAGHDLSALRFIASVGEPLNPEAVVWGQDVLGLPVHDNWWQTETGGIMIANYPAMDIRPGSMGRPLPGIEAALVARDADGKPVVKDGQAVLVTEPDAMGELALRPGWPSMFRGYLNEEERYRRCFAGGWYLTGDLAKRDGDGYFWFVGRGDDVIKSSGHLIGPFEVESCLMEHPAVAEAGVIGVPDPVAGEVVKAFVELKPGHQPTEDLQLEIIGFARKRLGAAVAPRLLDFTSTLPKTRSGKILRRLLKSRELGLPEGDTSTLESPAGPAVALQDRP</sequence>
<feature type="domain" description="AMP-dependent synthetase/ligase" evidence="7">
    <location>
        <begin position="65"/>
        <end position="454"/>
    </location>
</feature>
<dbReference type="EC" id="6.2.1.1" evidence="1"/>
<evidence type="ECO:0000259" key="8">
    <source>
        <dbReference type="Pfam" id="PF13193"/>
    </source>
</evidence>
<comment type="caution">
    <text evidence="9">The sequence shown here is derived from an EMBL/GenBank/DDBJ whole genome shotgun (WGS) entry which is preliminary data.</text>
</comment>
<keyword evidence="2 9" id="KW-0436">Ligase</keyword>
<dbReference type="GO" id="GO:0016874">
    <property type="term" value="F:ligase activity"/>
    <property type="evidence" value="ECO:0007669"/>
    <property type="project" value="UniProtKB-KW"/>
</dbReference>
<dbReference type="Gene3D" id="3.30.300.30">
    <property type="match status" value="1"/>
</dbReference>
<keyword evidence="5" id="KW-0007">Acetylation</keyword>
<organism evidence="9 10">
    <name type="scientific">Arthrobacter liuii</name>
    <dbReference type="NCBI Taxonomy" id="1476996"/>
    <lineage>
        <taxon>Bacteria</taxon>
        <taxon>Bacillati</taxon>
        <taxon>Actinomycetota</taxon>
        <taxon>Actinomycetes</taxon>
        <taxon>Micrococcales</taxon>
        <taxon>Micrococcaceae</taxon>
        <taxon>Arthrobacter</taxon>
    </lineage>
</organism>
<evidence type="ECO:0000313" key="10">
    <source>
        <dbReference type="Proteomes" id="UP000643279"/>
    </source>
</evidence>
<accession>A0ABQ2AF82</accession>
<dbReference type="InterPro" id="IPR025110">
    <property type="entry name" value="AMP-bd_C"/>
</dbReference>
<evidence type="ECO:0000256" key="5">
    <source>
        <dbReference type="ARBA" id="ARBA00022990"/>
    </source>
</evidence>
<dbReference type="NCBIfam" id="NF003313">
    <property type="entry name" value="PRK04319.1"/>
    <property type="match status" value="1"/>
</dbReference>
<evidence type="ECO:0000256" key="4">
    <source>
        <dbReference type="ARBA" id="ARBA00022840"/>
    </source>
</evidence>
<dbReference type="Proteomes" id="UP000643279">
    <property type="component" value="Unassembled WGS sequence"/>
</dbReference>
<name>A0ABQ2AF82_9MICC</name>
<dbReference type="PROSITE" id="PS00455">
    <property type="entry name" value="AMP_BINDING"/>
    <property type="match status" value="1"/>
</dbReference>
<dbReference type="SUPFAM" id="SSF56801">
    <property type="entry name" value="Acetyl-CoA synthetase-like"/>
    <property type="match status" value="1"/>
</dbReference>
<dbReference type="PANTHER" id="PTHR24095">
    <property type="entry name" value="ACETYL-COENZYME A SYNTHETASE"/>
    <property type="match status" value="1"/>
</dbReference>